<dbReference type="Proteomes" id="UP001208041">
    <property type="component" value="Unassembled WGS sequence"/>
</dbReference>
<comment type="caution">
    <text evidence="1">The sequence shown here is derived from an EMBL/GenBank/DDBJ whole genome shotgun (WGS) entry which is preliminary data.</text>
</comment>
<reference evidence="1" key="1">
    <citation type="submission" date="2022-10" db="EMBL/GenBank/DDBJ databases">
        <authorList>
            <person name="Yue Y."/>
        </authorList>
    </citation>
    <scope>NUCLEOTIDE SEQUENCE</scope>
    <source>
        <strain evidence="1">Z654</strain>
    </source>
</reference>
<evidence type="ECO:0000313" key="2">
    <source>
        <dbReference type="Proteomes" id="UP001208041"/>
    </source>
</evidence>
<sequence length="80" mass="9266">MEFALSRQSYEFLQDGARILDDRTYFSYMAATLSTSAPRRLKAGKTTVPVKSFNVMMRLYGLLEPWFDKNWKSGDFELVA</sequence>
<dbReference type="RefSeq" id="WP_263953426.1">
    <property type="nucleotide sequence ID" value="NZ_JAOYFC010000002.1"/>
</dbReference>
<dbReference type="EMBL" id="JAOYFC010000002">
    <property type="protein sequence ID" value="MCV6824565.1"/>
    <property type="molecule type" value="Genomic_DNA"/>
</dbReference>
<protein>
    <submittedName>
        <fullName evidence="1">Uncharacterized protein</fullName>
    </submittedName>
</protein>
<name>A0AAE3LUK7_9RHOB</name>
<accession>A0AAE3LUK7</accession>
<gene>
    <name evidence="1" type="ORF">OH136_08330</name>
</gene>
<proteinExistence type="predicted"/>
<dbReference type="AlphaFoldDB" id="A0AAE3LUK7"/>
<dbReference type="SUPFAM" id="SSF160935">
    <property type="entry name" value="VPA0735-like"/>
    <property type="match status" value="1"/>
</dbReference>
<keyword evidence="2" id="KW-1185">Reference proteome</keyword>
<organism evidence="1 2">
    <name type="scientific">Halocynthiibacter halioticoli</name>
    <dbReference type="NCBI Taxonomy" id="2986804"/>
    <lineage>
        <taxon>Bacteria</taxon>
        <taxon>Pseudomonadati</taxon>
        <taxon>Pseudomonadota</taxon>
        <taxon>Alphaproteobacteria</taxon>
        <taxon>Rhodobacterales</taxon>
        <taxon>Paracoccaceae</taxon>
        <taxon>Halocynthiibacter</taxon>
    </lineage>
</organism>
<evidence type="ECO:0000313" key="1">
    <source>
        <dbReference type="EMBL" id="MCV6824565.1"/>
    </source>
</evidence>